<gene>
    <name evidence="2" type="ORF">BBK82_22600</name>
</gene>
<dbReference type="STRING" id="1586287.BBK82_22600"/>
<feature type="domain" description="Phosphoesterase HXTX" evidence="1">
    <location>
        <begin position="13"/>
        <end position="76"/>
    </location>
</feature>
<keyword evidence="3" id="KW-1185">Reference proteome</keyword>
<dbReference type="Proteomes" id="UP000093053">
    <property type="component" value="Chromosome"/>
</dbReference>
<evidence type="ECO:0000313" key="2">
    <source>
        <dbReference type="EMBL" id="ANZ38436.1"/>
    </source>
</evidence>
<protein>
    <recommendedName>
        <fullName evidence="1">Phosphoesterase HXTX domain-containing protein</fullName>
    </recommendedName>
</protein>
<reference evidence="2 3" key="1">
    <citation type="submission" date="2016-07" db="EMBL/GenBank/DDBJ databases">
        <title>Complete genome sequence of the Lentzea guizhouensis DHS C013.</title>
        <authorList>
            <person name="Cao C."/>
        </authorList>
    </citation>
    <scope>NUCLEOTIDE SEQUENCE [LARGE SCALE GENOMIC DNA]</scope>
    <source>
        <strain evidence="2 3">DHS C013</strain>
    </source>
</reference>
<dbReference type="EMBL" id="CP016793">
    <property type="protein sequence ID" value="ANZ38436.1"/>
    <property type="molecule type" value="Genomic_DNA"/>
</dbReference>
<dbReference type="RefSeq" id="WP_065916784.1">
    <property type="nucleotide sequence ID" value="NZ_CP016793.1"/>
</dbReference>
<evidence type="ECO:0000259" key="1">
    <source>
        <dbReference type="Pfam" id="PF02834"/>
    </source>
</evidence>
<dbReference type="InterPro" id="IPR009097">
    <property type="entry name" value="Cyclic_Pdiesterase"/>
</dbReference>
<dbReference type="SUPFAM" id="SSF55144">
    <property type="entry name" value="LigT-like"/>
    <property type="match status" value="1"/>
</dbReference>
<dbReference type="InterPro" id="IPR014051">
    <property type="entry name" value="Phosphoesterase_HXTX"/>
</dbReference>
<proteinExistence type="predicted"/>
<accession>A0A1B2HL54</accession>
<dbReference type="Gene3D" id="3.90.1140.10">
    <property type="entry name" value="Cyclic phosphodiesterase"/>
    <property type="match status" value="1"/>
</dbReference>
<dbReference type="Pfam" id="PF02834">
    <property type="entry name" value="LigT_PEase"/>
    <property type="match status" value="1"/>
</dbReference>
<evidence type="ECO:0000313" key="3">
    <source>
        <dbReference type="Proteomes" id="UP000093053"/>
    </source>
</evidence>
<organism evidence="2 3">
    <name type="scientific">Lentzea guizhouensis</name>
    <dbReference type="NCBI Taxonomy" id="1586287"/>
    <lineage>
        <taxon>Bacteria</taxon>
        <taxon>Bacillati</taxon>
        <taxon>Actinomycetota</taxon>
        <taxon>Actinomycetes</taxon>
        <taxon>Pseudonocardiales</taxon>
        <taxon>Pseudonocardiaceae</taxon>
        <taxon>Lentzea</taxon>
    </lineage>
</organism>
<name>A0A1B2HL54_9PSEU</name>
<dbReference type="KEGG" id="led:BBK82_22600"/>
<dbReference type="OrthoDB" id="9787070at2"/>
<dbReference type="AlphaFoldDB" id="A0A1B2HL54"/>
<sequence length="148" mass="16227">MKLFTALFPPRHVVDELAAVLDRSANIEWTKPDKWHVTLCFHGDTADEGRFKALEGLPAPELRLKNFGHFRGTVLWAGIDGDLNGLARAAGADDNWKAHLTVAYGYRGQPMPAFESSPWTPAEAVLVSSADGVYTPVARVGLRTSARR</sequence>